<evidence type="ECO:0000313" key="3">
    <source>
        <dbReference type="EMBL" id="BAY82186.1"/>
    </source>
</evidence>
<evidence type="ECO:0000256" key="2">
    <source>
        <dbReference type="SAM" id="SignalP"/>
    </source>
</evidence>
<name>A0A1Z4LLT8_9CYAN</name>
<organism evidence="3 4">
    <name type="scientific">Calothrix parasitica NIES-267</name>
    <dbReference type="NCBI Taxonomy" id="1973488"/>
    <lineage>
        <taxon>Bacteria</taxon>
        <taxon>Bacillati</taxon>
        <taxon>Cyanobacteriota</taxon>
        <taxon>Cyanophyceae</taxon>
        <taxon>Nostocales</taxon>
        <taxon>Calotrichaceae</taxon>
        <taxon>Calothrix</taxon>
    </lineage>
</organism>
<dbReference type="InterPro" id="IPR047589">
    <property type="entry name" value="DUF11_rpt"/>
</dbReference>
<evidence type="ECO:0008006" key="5">
    <source>
        <dbReference type="Google" id="ProtNLM"/>
    </source>
</evidence>
<dbReference type="Proteomes" id="UP000218418">
    <property type="component" value="Chromosome"/>
</dbReference>
<dbReference type="InterPro" id="IPR051172">
    <property type="entry name" value="Chlamydia_OmcB"/>
</dbReference>
<dbReference type="PANTHER" id="PTHR34819">
    <property type="entry name" value="LARGE CYSTEINE-RICH PERIPLASMIC PROTEIN OMCB"/>
    <property type="match status" value="1"/>
</dbReference>
<gene>
    <name evidence="3" type="ORF">NIES267_16650</name>
</gene>
<keyword evidence="4" id="KW-1185">Reference proteome</keyword>
<accession>A0A1Z4LLT8</accession>
<evidence type="ECO:0000256" key="1">
    <source>
        <dbReference type="SAM" id="MobiDB-lite"/>
    </source>
</evidence>
<evidence type="ECO:0000313" key="4">
    <source>
        <dbReference type="Proteomes" id="UP000218418"/>
    </source>
</evidence>
<dbReference type="EMBL" id="AP018227">
    <property type="protein sequence ID" value="BAY82186.1"/>
    <property type="molecule type" value="Genomic_DNA"/>
</dbReference>
<feature type="region of interest" description="Disordered" evidence="1">
    <location>
        <begin position="392"/>
        <end position="418"/>
    </location>
</feature>
<reference evidence="3 4" key="1">
    <citation type="submission" date="2017-06" db="EMBL/GenBank/DDBJ databases">
        <title>Genome sequencing of cyanobaciteial culture collection at National Institute for Environmental Studies (NIES).</title>
        <authorList>
            <person name="Hirose Y."/>
            <person name="Shimura Y."/>
            <person name="Fujisawa T."/>
            <person name="Nakamura Y."/>
            <person name="Kawachi M."/>
        </authorList>
    </citation>
    <scope>NUCLEOTIDE SEQUENCE [LARGE SCALE GENOMIC DNA]</scope>
    <source>
        <strain evidence="3 4">NIES-267</strain>
    </source>
</reference>
<dbReference type="OrthoDB" id="6074739at2"/>
<proteinExistence type="predicted"/>
<feature type="compositionally biased region" description="Low complexity" evidence="1">
    <location>
        <begin position="401"/>
        <end position="412"/>
    </location>
</feature>
<protein>
    <recommendedName>
        <fullName evidence="5">DUF11 domain-containing protein</fullName>
    </recommendedName>
</protein>
<dbReference type="AlphaFoldDB" id="A0A1Z4LLT8"/>
<feature type="signal peptide" evidence="2">
    <location>
        <begin position="1"/>
        <end position="38"/>
    </location>
</feature>
<feature type="chain" id="PRO_5013142658" description="DUF11 domain-containing protein" evidence="2">
    <location>
        <begin position="39"/>
        <end position="1157"/>
    </location>
</feature>
<keyword evidence="2" id="KW-0732">Signal</keyword>
<dbReference type="PANTHER" id="PTHR34819:SF3">
    <property type="entry name" value="CELL SURFACE PROTEIN"/>
    <property type="match status" value="1"/>
</dbReference>
<dbReference type="NCBIfam" id="TIGR01451">
    <property type="entry name" value="B_ant_repeat"/>
    <property type="match status" value="1"/>
</dbReference>
<sequence length="1157" mass="124438">MKFVFNSQKLKLKKKFNFLLAAGFSSVMIFGTARPSYAADITFQFSTSKTGTAPFTGDDNPGNDSSETNNIVRTLDIITYKWDYAVNNGDANNTILTATISSDQEWTGIPPACNTAGSSIAINPTTGAQTLTCDVGKIRSGSNGFIEATARVIGQRPDNSFVGNGDIVTADGTFTADGTSTATDDTVETIVSATPKADLRKPRVSIQGQAKGRDGTTDGLILRYPINITVAGGKGSEPLVGDINITDTFLYDDDNNTATPPVPLPSAEIYNWRSGEPGCGWLDQTNRLRYGGYPYGRLTNRNGTPYSTPERAAADSGTWTCTQSGAGQPININITGANTTGNHVPTRSYNNRSLPANMTYLVSGVIELWVPTQVVLDNGGDIRVTNRLSQLDNKGVSGQTNNDPTNVNGNDNNIDRDGNNNEYTFVLIAARGSFNQYYANNINQRGTRMPEMTSLNSGDGPVMPTQNFTKHLYGANNGVVDWEDYKYCEKFDNRTHILTPLPDNPASAVKVFNVGSYRYVIEYGTGDENGNPGTYSSYTAQQQAICEDDDSADGWFTDIRTVPGGVDKITKIRFRALDPVPPNARMDLAVNFTARNFEPGTTTKIPDGTILANFSAVSTPTLGFTQGTRSDRRDGWYLGSYNPETHGGTKIWGDRLFLTRAIVRIDKETSPNDSIDNIRTGDTVTFALNTSVNSVLDPAPVNPNVVVRDILPKELTYIPGSASLPPTSVTENPDGTTTILWDLGQKVPNQPIPQITFDARAKFDVPNNTDAVNTAIIESPDDGSPESTRTDRRTVTIGNVAAFGIFKDVEENLIEPENVGVFKLLYANTGTSDVGPGVFIDALPYPTDGRTPATTYKGTMEFASITGTNGETFEFTKVDPNNINPDPNHPSNQSGGSTVWCTQAQFGNAGCPANNAEITGTKMFTPPFPQNTPTREVVLTVDLKNNERGNIYTNNFSGRVEGLIGLLQSNDVSVYVRLPTNLLLIKRITAINGNPINNIVDDPNTTDDNNPNWPNNYLKGNINGGKVKPGDSIEYTVYFLSNGDSDANNVNICDLVPPNTKFIEAGFNGSTPVSASGLPGANIGIALERFGNLEYLTSPKDGDKGSYLTAGTASNVNCFGTNDNGAVIVNIGNLSRTGFGGTPSAAYGLIRFVVKVQ</sequence>